<evidence type="ECO:0000313" key="2">
    <source>
        <dbReference type="EMBL" id="SUP83729.1"/>
    </source>
</evidence>
<sequence>MRYPDWQKRLAQVLRAASERPFSWGEHDCCLFAADCALAVCGIDPLADYRGQYNSALSARKALLRGHGSINAIFDAVFERVPVKLAQRGDIVVFTADQGPTAGVIWNGQIWSTAEHGAGPTNVIAETAWGAHG</sequence>
<evidence type="ECO:0000313" key="3">
    <source>
        <dbReference type="Proteomes" id="UP000255087"/>
    </source>
</evidence>
<evidence type="ECO:0000259" key="1">
    <source>
        <dbReference type="Pfam" id="PF22262"/>
    </source>
</evidence>
<accession>A0A380Q9T7</accession>
<proteinExistence type="predicted"/>
<dbReference type="EMBL" id="UHJC01000001">
    <property type="protein sequence ID" value="SUP83729.1"/>
    <property type="molecule type" value="Genomic_DNA"/>
</dbReference>
<dbReference type="GeneID" id="96664693"/>
<gene>
    <name evidence="2" type="ORF">NCTC8580_02691</name>
</gene>
<name>A0A380Q9T7_YERPU</name>
<organism evidence="2 3">
    <name type="scientific">Yersinia pseudotuberculosis</name>
    <dbReference type="NCBI Taxonomy" id="633"/>
    <lineage>
        <taxon>Bacteria</taxon>
        <taxon>Pseudomonadati</taxon>
        <taxon>Pseudomonadota</taxon>
        <taxon>Gammaproteobacteria</taxon>
        <taxon>Enterobacterales</taxon>
        <taxon>Yersiniaceae</taxon>
        <taxon>Yersinia</taxon>
    </lineage>
</organism>
<feature type="domain" description="DUF6950" evidence="1">
    <location>
        <begin position="1"/>
        <end position="129"/>
    </location>
</feature>
<dbReference type="RefSeq" id="WP_025383049.1">
    <property type="nucleotide sequence ID" value="NZ_UHJC01000001.1"/>
</dbReference>
<dbReference type="Pfam" id="PF22262">
    <property type="entry name" value="DUF6950"/>
    <property type="match status" value="1"/>
</dbReference>
<dbReference type="AlphaFoldDB" id="A0A380Q9T7"/>
<reference evidence="2 3" key="1">
    <citation type="submission" date="2018-06" db="EMBL/GenBank/DDBJ databases">
        <authorList>
            <consortium name="Pathogen Informatics"/>
            <person name="Doyle S."/>
        </authorList>
    </citation>
    <scope>NUCLEOTIDE SEQUENCE [LARGE SCALE GENOMIC DNA]</scope>
    <source>
        <strain evidence="2 3">NCTC8580</strain>
    </source>
</reference>
<dbReference type="InterPro" id="IPR053802">
    <property type="entry name" value="DUF6950"/>
</dbReference>
<protein>
    <recommendedName>
        <fullName evidence="1">DUF6950 domain-containing protein</fullName>
    </recommendedName>
</protein>
<dbReference type="Proteomes" id="UP000255087">
    <property type="component" value="Unassembled WGS sequence"/>
</dbReference>